<dbReference type="EMBL" id="HACG01003387">
    <property type="protein sequence ID" value="CEK50252.1"/>
    <property type="molecule type" value="Transcribed_RNA"/>
</dbReference>
<dbReference type="AlphaFoldDB" id="A0A0B6Y1T2"/>
<reference evidence="1" key="1">
    <citation type="submission" date="2014-12" db="EMBL/GenBank/DDBJ databases">
        <title>Insight into the proteome of Arion vulgaris.</title>
        <authorList>
            <person name="Aradska J."/>
            <person name="Bulat T."/>
            <person name="Smidak R."/>
            <person name="Sarate P."/>
            <person name="Gangsoo J."/>
            <person name="Sialana F."/>
            <person name="Bilban M."/>
            <person name="Lubec G."/>
        </authorList>
    </citation>
    <scope>NUCLEOTIDE SEQUENCE</scope>
    <source>
        <tissue evidence="1">Skin</tissue>
    </source>
</reference>
<evidence type="ECO:0000313" key="1">
    <source>
        <dbReference type="EMBL" id="CEK50252.1"/>
    </source>
</evidence>
<proteinExistence type="predicted"/>
<sequence length="54" mass="6289">MLSMDSRVEEREITECEMRCLRKMINITKSERIRSTDIIKIVGGSDSEVDNTLR</sequence>
<accession>A0A0B6Y1T2</accession>
<protein>
    <submittedName>
        <fullName evidence="1">Uncharacterized protein</fullName>
    </submittedName>
</protein>
<organism evidence="1">
    <name type="scientific">Arion vulgaris</name>
    <dbReference type="NCBI Taxonomy" id="1028688"/>
    <lineage>
        <taxon>Eukaryota</taxon>
        <taxon>Metazoa</taxon>
        <taxon>Spiralia</taxon>
        <taxon>Lophotrochozoa</taxon>
        <taxon>Mollusca</taxon>
        <taxon>Gastropoda</taxon>
        <taxon>Heterobranchia</taxon>
        <taxon>Euthyneura</taxon>
        <taxon>Panpulmonata</taxon>
        <taxon>Eupulmonata</taxon>
        <taxon>Stylommatophora</taxon>
        <taxon>Helicina</taxon>
        <taxon>Arionoidea</taxon>
        <taxon>Arionidae</taxon>
        <taxon>Arion</taxon>
    </lineage>
</organism>
<gene>
    <name evidence="1" type="primary">ORF10233</name>
</gene>
<name>A0A0B6Y1T2_9EUPU</name>